<evidence type="ECO:0000313" key="2">
    <source>
        <dbReference type="EMBL" id="HIY72448.1"/>
    </source>
</evidence>
<gene>
    <name evidence="2" type="ORF">H9826_00535</name>
</gene>
<feature type="transmembrane region" description="Helical" evidence="1">
    <location>
        <begin position="47"/>
        <end position="71"/>
    </location>
</feature>
<feature type="transmembrane region" description="Helical" evidence="1">
    <location>
        <begin position="12"/>
        <end position="35"/>
    </location>
</feature>
<comment type="caution">
    <text evidence="2">The sequence shown here is derived from an EMBL/GenBank/DDBJ whole genome shotgun (WGS) entry which is preliminary data.</text>
</comment>
<proteinExistence type="predicted"/>
<evidence type="ECO:0000256" key="1">
    <source>
        <dbReference type="SAM" id="Phobius"/>
    </source>
</evidence>
<dbReference type="AlphaFoldDB" id="A0A9D2CDD3"/>
<accession>A0A9D2CDD3</accession>
<reference evidence="2" key="2">
    <citation type="submission" date="2021-04" db="EMBL/GenBank/DDBJ databases">
        <authorList>
            <person name="Gilroy R."/>
        </authorList>
    </citation>
    <scope>NUCLEOTIDE SEQUENCE</scope>
    <source>
        <strain evidence="2">CHK33-7979</strain>
    </source>
</reference>
<dbReference type="Proteomes" id="UP000886824">
    <property type="component" value="Unassembled WGS sequence"/>
</dbReference>
<reference evidence="2" key="1">
    <citation type="journal article" date="2021" name="PeerJ">
        <title>Extensive microbial diversity within the chicken gut microbiome revealed by metagenomics and culture.</title>
        <authorList>
            <person name="Gilroy R."/>
            <person name="Ravi A."/>
            <person name="Getino M."/>
            <person name="Pursley I."/>
            <person name="Horton D.L."/>
            <person name="Alikhan N.F."/>
            <person name="Baker D."/>
            <person name="Gharbi K."/>
            <person name="Hall N."/>
            <person name="Watson M."/>
            <person name="Adriaenssens E.M."/>
            <person name="Foster-Nyarko E."/>
            <person name="Jarju S."/>
            <person name="Secka A."/>
            <person name="Antonio M."/>
            <person name="Oren A."/>
            <person name="Chaudhuri R.R."/>
            <person name="La Ragione R."/>
            <person name="Hildebrand F."/>
            <person name="Pallen M.J."/>
        </authorList>
    </citation>
    <scope>NUCLEOTIDE SEQUENCE</scope>
    <source>
        <strain evidence="2">CHK33-7979</strain>
    </source>
</reference>
<name>A0A9D2CDD3_9FIRM</name>
<keyword evidence="1" id="KW-0472">Membrane</keyword>
<organism evidence="2 3">
    <name type="scientific">Candidatus Intestinimonas merdavium</name>
    <dbReference type="NCBI Taxonomy" id="2838622"/>
    <lineage>
        <taxon>Bacteria</taxon>
        <taxon>Bacillati</taxon>
        <taxon>Bacillota</taxon>
        <taxon>Clostridia</taxon>
        <taxon>Eubacteriales</taxon>
        <taxon>Intestinimonas</taxon>
    </lineage>
</organism>
<keyword evidence="1" id="KW-0812">Transmembrane</keyword>
<dbReference type="EMBL" id="DXCX01000010">
    <property type="protein sequence ID" value="HIY72448.1"/>
    <property type="molecule type" value="Genomic_DNA"/>
</dbReference>
<evidence type="ECO:0000313" key="3">
    <source>
        <dbReference type="Proteomes" id="UP000886824"/>
    </source>
</evidence>
<keyword evidence="1" id="KW-1133">Transmembrane helix</keyword>
<protein>
    <submittedName>
        <fullName evidence="2">Uncharacterized protein</fullName>
    </submittedName>
</protein>
<sequence>MPQMRRDAEDQPGPLASSGNIAGFLLMFGGVFWGYDNLVDKYMSFTTYAILAVLFAFVVGIAMVLLGLSLYNRAARDHREGERL</sequence>